<dbReference type="GO" id="GO:0008270">
    <property type="term" value="F:zinc ion binding"/>
    <property type="evidence" value="ECO:0007669"/>
    <property type="project" value="UniProtKB-KW"/>
</dbReference>
<dbReference type="Pfam" id="PF00096">
    <property type="entry name" value="zf-C2H2"/>
    <property type="match status" value="2"/>
</dbReference>
<evidence type="ECO:0000259" key="3">
    <source>
        <dbReference type="PROSITE" id="PS50157"/>
    </source>
</evidence>
<dbReference type="EMBL" id="ML170174">
    <property type="protein sequence ID" value="TDL22509.1"/>
    <property type="molecule type" value="Genomic_DNA"/>
</dbReference>
<evidence type="ECO:0000313" key="4">
    <source>
        <dbReference type="EMBL" id="TDL22509.1"/>
    </source>
</evidence>
<feature type="region of interest" description="Disordered" evidence="2">
    <location>
        <begin position="215"/>
        <end position="246"/>
    </location>
</feature>
<feature type="compositionally biased region" description="Basic residues" evidence="2">
    <location>
        <begin position="336"/>
        <end position="345"/>
    </location>
</feature>
<keyword evidence="1" id="KW-0862">Zinc</keyword>
<feature type="compositionally biased region" description="Basic and acidic residues" evidence="2">
    <location>
        <begin position="310"/>
        <end position="319"/>
    </location>
</feature>
<keyword evidence="1" id="KW-0863">Zinc-finger</keyword>
<feature type="compositionally biased region" description="Low complexity" evidence="2">
    <location>
        <begin position="235"/>
        <end position="244"/>
    </location>
</feature>
<feature type="region of interest" description="Disordered" evidence="2">
    <location>
        <begin position="187"/>
        <end position="206"/>
    </location>
</feature>
<proteinExistence type="predicted"/>
<dbReference type="SMART" id="SM00355">
    <property type="entry name" value="ZnF_C2H2"/>
    <property type="match status" value="2"/>
</dbReference>
<dbReference type="Proteomes" id="UP000294933">
    <property type="component" value="Unassembled WGS sequence"/>
</dbReference>
<dbReference type="STRING" id="50990.A0A4Y7Q6K8"/>
<organism evidence="4 5">
    <name type="scientific">Rickenella mellea</name>
    <dbReference type="NCBI Taxonomy" id="50990"/>
    <lineage>
        <taxon>Eukaryota</taxon>
        <taxon>Fungi</taxon>
        <taxon>Dikarya</taxon>
        <taxon>Basidiomycota</taxon>
        <taxon>Agaricomycotina</taxon>
        <taxon>Agaricomycetes</taxon>
        <taxon>Hymenochaetales</taxon>
        <taxon>Rickenellaceae</taxon>
        <taxon>Rickenella</taxon>
    </lineage>
</organism>
<dbReference type="PROSITE" id="PS00028">
    <property type="entry name" value="ZINC_FINGER_C2H2_1"/>
    <property type="match status" value="1"/>
</dbReference>
<dbReference type="VEuPathDB" id="FungiDB:BD410DRAFT_206090"/>
<dbReference type="OrthoDB" id="3246225at2759"/>
<keyword evidence="5" id="KW-1185">Reference proteome</keyword>
<dbReference type="Gene3D" id="3.30.160.60">
    <property type="entry name" value="Classic Zinc Finger"/>
    <property type="match status" value="1"/>
</dbReference>
<reference evidence="4 5" key="1">
    <citation type="submission" date="2018-06" db="EMBL/GenBank/DDBJ databases">
        <title>A transcriptomic atlas of mushroom development highlights an independent origin of complex multicellularity.</title>
        <authorList>
            <consortium name="DOE Joint Genome Institute"/>
            <person name="Krizsan K."/>
            <person name="Almasi E."/>
            <person name="Merenyi Z."/>
            <person name="Sahu N."/>
            <person name="Viragh M."/>
            <person name="Koszo T."/>
            <person name="Mondo S."/>
            <person name="Kiss B."/>
            <person name="Balint B."/>
            <person name="Kues U."/>
            <person name="Barry K."/>
            <person name="Hegedus J.C."/>
            <person name="Henrissat B."/>
            <person name="Johnson J."/>
            <person name="Lipzen A."/>
            <person name="Ohm R."/>
            <person name="Nagy I."/>
            <person name="Pangilinan J."/>
            <person name="Yan J."/>
            <person name="Xiong Y."/>
            <person name="Grigoriev I.V."/>
            <person name="Hibbett D.S."/>
            <person name="Nagy L.G."/>
        </authorList>
    </citation>
    <scope>NUCLEOTIDE SEQUENCE [LARGE SCALE GENOMIC DNA]</scope>
    <source>
        <strain evidence="4 5">SZMC22713</strain>
    </source>
</reference>
<protein>
    <recommendedName>
        <fullName evidence="3">C2H2-type domain-containing protein</fullName>
    </recommendedName>
</protein>
<dbReference type="InterPro" id="IPR013087">
    <property type="entry name" value="Znf_C2H2_type"/>
</dbReference>
<name>A0A4Y7Q6K8_9AGAM</name>
<dbReference type="PROSITE" id="PS50157">
    <property type="entry name" value="ZINC_FINGER_C2H2_2"/>
    <property type="match status" value="2"/>
</dbReference>
<gene>
    <name evidence="4" type="ORF">BD410DRAFT_206090</name>
</gene>
<feature type="region of interest" description="Disordered" evidence="2">
    <location>
        <begin position="284"/>
        <end position="347"/>
    </location>
</feature>
<dbReference type="AlphaFoldDB" id="A0A4Y7Q6K8"/>
<keyword evidence="1" id="KW-0479">Metal-binding</keyword>
<evidence type="ECO:0000256" key="1">
    <source>
        <dbReference type="PROSITE-ProRule" id="PRU00042"/>
    </source>
</evidence>
<feature type="domain" description="C2H2-type" evidence="3">
    <location>
        <begin position="377"/>
        <end position="404"/>
    </location>
</feature>
<evidence type="ECO:0000256" key="2">
    <source>
        <dbReference type="SAM" id="MobiDB-lite"/>
    </source>
</evidence>
<evidence type="ECO:0000313" key="5">
    <source>
        <dbReference type="Proteomes" id="UP000294933"/>
    </source>
</evidence>
<feature type="domain" description="C2H2-type" evidence="3">
    <location>
        <begin position="344"/>
        <end position="374"/>
    </location>
</feature>
<sequence length="411" mass="45643">MDTYSVLFSPLEPIAVKLLPSKHVEEVPTSSTPPSSTESLEEKLLDQLHSFDDLMFGSPLFDLHSHDEVNYSPWNPHVLSDYPETPSPQSSLYSTQTCSPWETCPGLAPLTAEPAFEGLLINDLTNDCSFLTLDQSLTTSFGSIVPTSPMNTTLLSPIDLGTSFAEEDRPWERIALSDDLSNFLGATEDNVTYPTDDVPLPSDDDEIPEIQNVQFTPPLLSDDIDNITTPPSPSSRPSLSSRSSYADSFAHCDSDSATTLETDSEFNNTRRRVAKINYAEFDYDRDSDDDYSDSTDSSPRKKARKSPSSHSDDGSRESSRQTPVGGRKPKGSSSSKGKKSKRRHWCPLDGCQTSFTRPTDLERHVASVHAPNRDEINKCTYCKKSFSREDAVLRHENDSCPARPKKTDVWK</sequence>
<feature type="compositionally biased region" description="Acidic residues" evidence="2">
    <location>
        <begin position="284"/>
        <end position="293"/>
    </location>
</feature>
<accession>A0A4Y7Q6K8</accession>